<evidence type="ECO:0000313" key="2">
    <source>
        <dbReference type="Proteomes" id="UP000325743"/>
    </source>
</evidence>
<gene>
    <name evidence="1" type="ORF">D2917_32325</name>
</gene>
<dbReference type="EMBL" id="CP032520">
    <property type="protein sequence ID" value="QEZ48949.1"/>
    <property type="molecule type" value="Genomic_DNA"/>
</dbReference>
<dbReference type="AlphaFoldDB" id="A0A5P3VW69"/>
<organism evidence="1 2">
    <name type="scientific">Cupriavidus oxalaticus</name>
    <dbReference type="NCBI Taxonomy" id="96344"/>
    <lineage>
        <taxon>Bacteria</taxon>
        <taxon>Pseudomonadati</taxon>
        <taxon>Pseudomonadota</taxon>
        <taxon>Betaproteobacteria</taxon>
        <taxon>Burkholderiales</taxon>
        <taxon>Burkholderiaceae</taxon>
        <taxon>Cupriavidus</taxon>
    </lineage>
</organism>
<evidence type="ECO:0008006" key="3">
    <source>
        <dbReference type="Google" id="ProtNLM"/>
    </source>
</evidence>
<name>A0A5P3VW69_9BURK</name>
<sequence length="298" mass="33871">MGRGIHQSTLDLMDAAMVVIQRIKPASVRAVAYQLFISDAIPDMSKASTSKVSRVLTVMRESGAIPWSWIVDEHRRVEQVAQWNDPADFIDNVMVQYRRDYWQDQPNVVMLVSEKGTVRGTLEPVLEHYGVGLLVMHGFGSATVVNGLAEQLAQCDRPLVLLYVGDFDPSGLYMSEADLPERLHRYTQGLDIHHEDNVLPVIERVALTADDVADLPSFSVEDKRTDARYAWYVERYGRRCWELDAMNPVDLRERVTKAIEALMDREAWNHSVAVGEAERRSMLDHAATMKAIFDRDQK</sequence>
<keyword evidence="1" id="KW-0614">Plasmid</keyword>
<dbReference type="RefSeq" id="WP_151073183.1">
    <property type="nucleotide sequence ID" value="NZ_CP032520.1"/>
</dbReference>
<geneLocation type="plasmid" evidence="1">
    <name>unnamed1</name>
</geneLocation>
<evidence type="ECO:0000313" key="1">
    <source>
        <dbReference type="EMBL" id="QEZ48949.1"/>
    </source>
</evidence>
<dbReference type="Proteomes" id="UP000325743">
    <property type="component" value="Plasmid unnamed1"/>
</dbReference>
<proteinExistence type="predicted"/>
<accession>A0A5P3VW69</accession>
<protein>
    <recommendedName>
        <fullName evidence="3">DUF2399 domain-containing protein</fullName>
    </recommendedName>
</protein>
<reference evidence="1 2" key="1">
    <citation type="submission" date="2018-09" db="EMBL/GenBank/DDBJ databases">
        <title>Complete genome sequence of Cupriavidus oxalaticus T2, a bacterium capable of phenol tolerance and degradation.</title>
        <authorList>
            <person name="Yan J."/>
        </authorList>
    </citation>
    <scope>NUCLEOTIDE SEQUENCE [LARGE SCALE GENOMIC DNA]</scope>
    <source>
        <strain evidence="1 2">T2</strain>
        <plasmid evidence="1 2">unnamed1</plasmid>
    </source>
</reference>